<evidence type="ECO:0000256" key="11">
    <source>
        <dbReference type="ARBA" id="ARBA00042639"/>
    </source>
</evidence>
<comment type="catalytic activity">
    <reaction evidence="12">
        <text>a hydroperoxide + [thioredoxin]-dithiol = an alcohol + [thioredoxin]-disulfide + H2O</text>
        <dbReference type="Rhea" id="RHEA:62620"/>
        <dbReference type="Rhea" id="RHEA-COMP:10698"/>
        <dbReference type="Rhea" id="RHEA-COMP:10700"/>
        <dbReference type="ChEBI" id="CHEBI:15377"/>
        <dbReference type="ChEBI" id="CHEBI:29950"/>
        <dbReference type="ChEBI" id="CHEBI:30879"/>
        <dbReference type="ChEBI" id="CHEBI:35924"/>
        <dbReference type="ChEBI" id="CHEBI:50058"/>
        <dbReference type="EC" id="1.11.1.24"/>
    </reaction>
</comment>
<evidence type="ECO:0000256" key="1">
    <source>
        <dbReference type="ARBA" id="ARBA00003330"/>
    </source>
</evidence>
<feature type="domain" description="Thioredoxin" evidence="14">
    <location>
        <begin position="2"/>
        <end position="150"/>
    </location>
</feature>
<evidence type="ECO:0000313" key="16">
    <source>
        <dbReference type="Proteomes" id="UP000267003"/>
    </source>
</evidence>
<gene>
    <name evidence="15" type="ORF">D7W81_11125</name>
</gene>
<evidence type="ECO:0000256" key="12">
    <source>
        <dbReference type="ARBA" id="ARBA00049091"/>
    </source>
</evidence>
<dbReference type="GO" id="GO:0008379">
    <property type="term" value="F:thioredoxin peroxidase activity"/>
    <property type="evidence" value="ECO:0007669"/>
    <property type="project" value="TreeGrafter"/>
</dbReference>
<dbReference type="InterPro" id="IPR000866">
    <property type="entry name" value="AhpC/TSA"/>
</dbReference>
<dbReference type="SUPFAM" id="SSF52833">
    <property type="entry name" value="Thioredoxin-like"/>
    <property type="match status" value="1"/>
</dbReference>
<keyword evidence="4" id="KW-0575">Peroxidase</keyword>
<evidence type="ECO:0000256" key="10">
    <source>
        <dbReference type="ARBA" id="ARBA00038489"/>
    </source>
</evidence>
<evidence type="ECO:0000313" key="15">
    <source>
        <dbReference type="EMBL" id="RKH69296.1"/>
    </source>
</evidence>
<protein>
    <recommendedName>
        <fullName evidence="3">thioredoxin-dependent peroxiredoxin</fullName>
        <ecNumber evidence="3">1.11.1.24</ecNumber>
    </recommendedName>
    <alternativeName>
        <fullName evidence="9">Thioredoxin peroxidase</fullName>
    </alternativeName>
    <alternativeName>
        <fullName evidence="11">Thioredoxin-dependent peroxiredoxin Bcp</fullName>
    </alternativeName>
</protein>
<evidence type="ECO:0000256" key="4">
    <source>
        <dbReference type="ARBA" id="ARBA00022559"/>
    </source>
</evidence>
<evidence type="ECO:0000256" key="5">
    <source>
        <dbReference type="ARBA" id="ARBA00022862"/>
    </source>
</evidence>
<dbReference type="GO" id="GO:0045454">
    <property type="term" value="P:cell redox homeostasis"/>
    <property type="evidence" value="ECO:0007669"/>
    <property type="project" value="TreeGrafter"/>
</dbReference>
<reference evidence="16" key="1">
    <citation type="submission" date="2018-09" db="EMBL/GenBank/DDBJ databases">
        <authorList>
            <person name="Livingstone P.G."/>
            <person name="Whitworth D.E."/>
        </authorList>
    </citation>
    <scope>NUCLEOTIDE SEQUENCE [LARGE SCALE GENOMIC DNA]</scope>
    <source>
        <strain evidence="16">AB050A</strain>
    </source>
</reference>
<dbReference type="InterPro" id="IPR013766">
    <property type="entry name" value="Thioredoxin_domain"/>
</dbReference>
<dbReference type="RefSeq" id="WP_120555332.1">
    <property type="nucleotide sequence ID" value="NZ_RAWK01000054.1"/>
</dbReference>
<proteinExistence type="inferred from homology"/>
<dbReference type="InterPro" id="IPR050924">
    <property type="entry name" value="Peroxiredoxin_BCP/PrxQ"/>
</dbReference>
<dbReference type="EC" id="1.11.1.24" evidence="3"/>
<keyword evidence="8" id="KW-0676">Redox-active center</keyword>
<keyword evidence="5" id="KW-0049">Antioxidant</keyword>
<dbReference type="InterPro" id="IPR036249">
    <property type="entry name" value="Thioredoxin-like_sf"/>
</dbReference>
<dbReference type="GO" id="GO:0034599">
    <property type="term" value="P:cellular response to oxidative stress"/>
    <property type="evidence" value="ECO:0007669"/>
    <property type="project" value="TreeGrafter"/>
</dbReference>
<dbReference type="Proteomes" id="UP000267003">
    <property type="component" value="Unassembled WGS sequence"/>
</dbReference>
<keyword evidence="6" id="KW-0560">Oxidoreductase</keyword>
<evidence type="ECO:0000256" key="7">
    <source>
        <dbReference type="ARBA" id="ARBA00023157"/>
    </source>
</evidence>
<dbReference type="GO" id="GO:0005737">
    <property type="term" value="C:cytoplasm"/>
    <property type="evidence" value="ECO:0007669"/>
    <property type="project" value="TreeGrafter"/>
</dbReference>
<comment type="similarity">
    <text evidence="10">Belongs to the peroxiredoxin family. BCP/PrxQ subfamily.</text>
</comment>
<dbReference type="Gene3D" id="3.40.30.10">
    <property type="entry name" value="Glutaredoxin"/>
    <property type="match status" value="1"/>
</dbReference>
<dbReference type="AlphaFoldDB" id="A0A3A8QKJ9"/>
<feature type="active site" description="Cysteine sulfenic acid (-SOH) intermediate; for peroxidase activity" evidence="13">
    <location>
        <position position="44"/>
    </location>
</feature>
<comment type="function">
    <text evidence="1">Thiol-specific peroxidase that catalyzes the reduction of hydrogen peroxide and organic hydroperoxides to water and alcohols, respectively. Plays a role in cell protection against oxidative stress by detoxifying peroxides and as sensor of hydrogen peroxide-mediated signaling events.</text>
</comment>
<dbReference type="PIRSF" id="PIRSF000239">
    <property type="entry name" value="AHPC"/>
    <property type="match status" value="1"/>
</dbReference>
<evidence type="ECO:0000259" key="14">
    <source>
        <dbReference type="PROSITE" id="PS51352"/>
    </source>
</evidence>
<evidence type="ECO:0000256" key="8">
    <source>
        <dbReference type="ARBA" id="ARBA00023284"/>
    </source>
</evidence>
<dbReference type="InterPro" id="IPR024706">
    <property type="entry name" value="Peroxiredoxin_AhpC-typ"/>
</dbReference>
<keyword evidence="16" id="KW-1185">Reference proteome</keyword>
<dbReference type="PANTHER" id="PTHR42801:SF4">
    <property type="entry name" value="AHPC_TSA FAMILY PROTEIN"/>
    <property type="match status" value="1"/>
</dbReference>
<organism evidence="15 16">
    <name type="scientific">Corallococcus aberystwythensis</name>
    <dbReference type="NCBI Taxonomy" id="2316722"/>
    <lineage>
        <taxon>Bacteria</taxon>
        <taxon>Pseudomonadati</taxon>
        <taxon>Myxococcota</taxon>
        <taxon>Myxococcia</taxon>
        <taxon>Myxococcales</taxon>
        <taxon>Cystobacterineae</taxon>
        <taxon>Myxococcaceae</taxon>
        <taxon>Corallococcus</taxon>
    </lineage>
</organism>
<evidence type="ECO:0000256" key="3">
    <source>
        <dbReference type="ARBA" id="ARBA00013017"/>
    </source>
</evidence>
<comment type="subunit">
    <text evidence="2">Monomer.</text>
</comment>
<dbReference type="OrthoDB" id="69195at2"/>
<evidence type="ECO:0000256" key="6">
    <source>
        <dbReference type="ARBA" id="ARBA00023002"/>
    </source>
</evidence>
<accession>A0A3A8QKJ9</accession>
<name>A0A3A8QKJ9_9BACT</name>
<dbReference type="Pfam" id="PF00578">
    <property type="entry name" value="AhpC-TSA"/>
    <property type="match status" value="1"/>
</dbReference>
<keyword evidence="7" id="KW-1015">Disulfide bond</keyword>
<dbReference type="EMBL" id="RAWK01000054">
    <property type="protein sequence ID" value="RKH69296.1"/>
    <property type="molecule type" value="Genomic_DNA"/>
</dbReference>
<dbReference type="PROSITE" id="PS51352">
    <property type="entry name" value="THIOREDOXIN_2"/>
    <property type="match status" value="1"/>
</dbReference>
<evidence type="ECO:0000256" key="2">
    <source>
        <dbReference type="ARBA" id="ARBA00011245"/>
    </source>
</evidence>
<sequence length="158" mass="17719">MIAVGDLAPDFAATDCHGQTVRLSELRGRRVVLFFFPRAFTVGCTIENRAFRDNHERIRTLGAELVGVSVDTLTTQCDFAQQEGIHFALLGDDERRISRAWGVLWPVLNIDRRVTFIIGADGTVEHVIHHEVRVYRHLDDVLKYLQAHPIPGSDSASA</sequence>
<dbReference type="PANTHER" id="PTHR42801">
    <property type="entry name" value="THIOREDOXIN-DEPENDENT PEROXIDE REDUCTASE"/>
    <property type="match status" value="1"/>
</dbReference>
<evidence type="ECO:0000256" key="13">
    <source>
        <dbReference type="PIRSR" id="PIRSR000239-1"/>
    </source>
</evidence>
<dbReference type="CDD" id="cd03017">
    <property type="entry name" value="PRX_BCP"/>
    <property type="match status" value="1"/>
</dbReference>
<evidence type="ECO:0000256" key="9">
    <source>
        <dbReference type="ARBA" id="ARBA00032824"/>
    </source>
</evidence>
<comment type="caution">
    <text evidence="15">The sequence shown here is derived from an EMBL/GenBank/DDBJ whole genome shotgun (WGS) entry which is preliminary data.</text>
</comment>